<dbReference type="InterPro" id="IPR051387">
    <property type="entry name" value="BAF"/>
</dbReference>
<dbReference type="GO" id="GO:0051276">
    <property type="term" value="P:chromosome organization"/>
    <property type="evidence" value="ECO:0007669"/>
    <property type="project" value="TreeGrafter"/>
</dbReference>
<dbReference type="GO" id="GO:0000793">
    <property type="term" value="C:condensed chromosome"/>
    <property type="evidence" value="ECO:0007669"/>
    <property type="project" value="TreeGrafter"/>
</dbReference>
<dbReference type="Pfam" id="PF02961">
    <property type="entry name" value="SAM_BAF"/>
    <property type="match status" value="1"/>
</dbReference>
<dbReference type="Proteomes" id="UP001347796">
    <property type="component" value="Unassembled WGS sequence"/>
</dbReference>
<accession>A0AAN8PSU8</accession>
<evidence type="ECO:0000256" key="3">
    <source>
        <dbReference type="ARBA" id="ARBA00074730"/>
    </source>
</evidence>
<reference evidence="5 6" key="1">
    <citation type="submission" date="2024-01" db="EMBL/GenBank/DDBJ databases">
        <title>The genome of the rayed Mediterranean limpet Patella caerulea (Linnaeus, 1758).</title>
        <authorList>
            <person name="Anh-Thu Weber A."/>
            <person name="Halstead-Nussloch G."/>
        </authorList>
    </citation>
    <scope>NUCLEOTIDE SEQUENCE [LARGE SCALE GENOMIC DNA]</scope>
    <source>
        <strain evidence="5">AATW-2023a</strain>
        <tissue evidence="5">Whole specimen</tissue>
    </source>
</reference>
<comment type="caution">
    <text evidence="5">The sequence shown here is derived from an EMBL/GenBank/DDBJ whole genome shotgun (WGS) entry which is preliminary data.</text>
</comment>
<sequence>MSFTSQKHKNFLSEPMRGKPVTALPGISVNYGKKLAAKGFGKADTVLGKFLMLDKQEEAFKCWLKDTCAANCKQQNDCYMCLKDWCDAFF</sequence>
<comment type="subcellular location">
    <subcellularLocation>
        <location evidence="1">Nucleus</location>
    </subcellularLocation>
</comment>
<dbReference type="PANTHER" id="PTHR47507">
    <property type="entry name" value="BARRIER TO AUTOINTEGRATION FACTOR 2"/>
    <property type="match status" value="1"/>
</dbReference>
<keyword evidence="2" id="KW-0539">Nucleus</keyword>
<dbReference type="GO" id="GO:0005634">
    <property type="term" value="C:nucleus"/>
    <property type="evidence" value="ECO:0007669"/>
    <property type="project" value="UniProtKB-SubCell"/>
</dbReference>
<dbReference type="SUPFAM" id="SSF47798">
    <property type="entry name" value="Barrier-to-autointegration factor, BAF"/>
    <property type="match status" value="1"/>
</dbReference>
<dbReference type="InterPro" id="IPR004122">
    <property type="entry name" value="BAF_prot"/>
</dbReference>
<dbReference type="EMBL" id="JAZGQO010000007">
    <property type="protein sequence ID" value="KAK6182863.1"/>
    <property type="molecule type" value="Genomic_DNA"/>
</dbReference>
<evidence type="ECO:0000313" key="6">
    <source>
        <dbReference type="Proteomes" id="UP001347796"/>
    </source>
</evidence>
<organism evidence="5 6">
    <name type="scientific">Patella caerulea</name>
    <name type="common">Rayed Mediterranean limpet</name>
    <dbReference type="NCBI Taxonomy" id="87958"/>
    <lineage>
        <taxon>Eukaryota</taxon>
        <taxon>Metazoa</taxon>
        <taxon>Spiralia</taxon>
        <taxon>Lophotrochozoa</taxon>
        <taxon>Mollusca</taxon>
        <taxon>Gastropoda</taxon>
        <taxon>Patellogastropoda</taxon>
        <taxon>Patelloidea</taxon>
        <taxon>Patellidae</taxon>
        <taxon>Patella</taxon>
    </lineage>
</organism>
<dbReference type="GO" id="GO:0003677">
    <property type="term" value="F:DNA binding"/>
    <property type="evidence" value="ECO:0007669"/>
    <property type="project" value="InterPro"/>
</dbReference>
<evidence type="ECO:0000256" key="1">
    <source>
        <dbReference type="ARBA" id="ARBA00004123"/>
    </source>
</evidence>
<dbReference type="Gene3D" id="1.10.150.40">
    <property type="entry name" value="Barrier-to-autointegration factor, BAF"/>
    <property type="match status" value="1"/>
</dbReference>
<name>A0AAN8PSU8_PATCE</name>
<proteinExistence type="predicted"/>
<keyword evidence="6" id="KW-1185">Reference proteome</keyword>
<dbReference type="FunFam" id="1.10.150.40:FF:000002">
    <property type="entry name" value="Barrier to autointegration factor 2"/>
    <property type="match status" value="1"/>
</dbReference>
<dbReference type="AlphaFoldDB" id="A0AAN8PSU8"/>
<evidence type="ECO:0000256" key="4">
    <source>
        <dbReference type="ARBA" id="ARBA00079764"/>
    </source>
</evidence>
<evidence type="ECO:0000313" key="5">
    <source>
        <dbReference type="EMBL" id="KAK6182863.1"/>
    </source>
</evidence>
<dbReference type="InterPro" id="IPR036617">
    <property type="entry name" value="BAF_sf"/>
</dbReference>
<evidence type="ECO:0000256" key="2">
    <source>
        <dbReference type="ARBA" id="ARBA00023242"/>
    </source>
</evidence>
<dbReference type="SMART" id="SM01023">
    <property type="entry name" value="BAF"/>
    <property type="match status" value="1"/>
</dbReference>
<protein>
    <recommendedName>
        <fullName evidence="3">Barrier-to-autointegration factor-like protein</fullName>
    </recommendedName>
    <alternativeName>
        <fullName evidence="4">Barrier-to-autointegration factor 2</fullName>
    </alternativeName>
</protein>
<dbReference type="PANTHER" id="PTHR47507:SF6">
    <property type="entry name" value="BARRIER-TO-AUTOINTEGRATION FACTOR"/>
    <property type="match status" value="1"/>
</dbReference>
<gene>
    <name evidence="5" type="ORF">SNE40_010451</name>
</gene>